<keyword evidence="2 4" id="KW-0472">Membrane</keyword>
<feature type="domain" description="OmpA-like" evidence="6">
    <location>
        <begin position="564"/>
        <end position="682"/>
    </location>
</feature>
<dbReference type="SUPFAM" id="SSF103088">
    <property type="entry name" value="OmpA-like"/>
    <property type="match status" value="1"/>
</dbReference>
<reference evidence="7 8" key="1">
    <citation type="submission" date="2019-04" db="EMBL/GenBank/DDBJ databases">
        <title>Phreatobacter aquaticus sp. nov.</title>
        <authorList>
            <person name="Choi A."/>
        </authorList>
    </citation>
    <scope>NUCLEOTIDE SEQUENCE [LARGE SCALE GENOMIC DNA]</scope>
    <source>
        <strain evidence="7 8">KCTC 52518</strain>
    </source>
</reference>
<protein>
    <submittedName>
        <fullName evidence="7">OmpA family protein</fullName>
    </submittedName>
</protein>
<comment type="subcellular location">
    <subcellularLocation>
        <location evidence="1">Cell outer membrane</location>
    </subcellularLocation>
</comment>
<dbReference type="CDD" id="cd07185">
    <property type="entry name" value="OmpA_C-like"/>
    <property type="match status" value="1"/>
</dbReference>
<dbReference type="InterPro" id="IPR006665">
    <property type="entry name" value="OmpA-like"/>
</dbReference>
<feature type="compositionally biased region" description="Low complexity" evidence="5">
    <location>
        <begin position="520"/>
        <end position="550"/>
    </location>
</feature>
<dbReference type="KEGG" id="pstg:E8M01_05945"/>
<dbReference type="PANTHER" id="PTHR30329">
    <property type="entry name" value="STATOR ELEMENT OF FLAGELLAR MOTOR COMPLEX"/>
    <property type="match status" value="1"/>
</dbReference>
<keyword evidence="8" id="KW-1185">Reference proteome</keyword>
<feature type="region of interest" description="Disordered" evidence="5">
    <location>
        <begin position="485"/>
        <end position="560"/>
    </location>
</feature>
<dbReference type="RefSeq" id="WP_136959283.1">
    <property type="nucleotide sequence ID" value="NZ_CP039690.1"/>
</dbReference>
<dbReference type="Pfam" id="PF00691">
    <property type="entry name" value="OmpA"/>
    <property type="match status" value="1"/>
</dbReference>
<dbReference type="GO" id="GO:0009279">
    <property type="term" value="C:cell outer membrane"/>
    <property type="evidence" value="ECO:0007669"/>
    <property type="project" value="UniProtKB-SubCell"/>
</dbReference>
<evidence type="ECO:0000256" key="5">
    <source>
        <dbReference type="SAM" id="MobiDB-lite"/>
    </source>
</evidence>
<dbReference type="Gene3D" id="3.40.1520.20">
    <property type="match status" value="3"/>
</dbReference>
<keyword evidence="3" id="KW-0998">Cell outer membrane</keyword>
<dbReference type="OrthoDB" id="5525824at2"/>
<dbReference type="PROSITE" id="PS51123">
    <property type="entry name" value="OMPA_2"/>
    <property type="match status" value="1"/>
</dbReference>
<evidence type="ECO:0000313" key="8">
    <source>
        <dbReference type="Proteomes" id="UP000298781"/>
    </source>
</evidence>
<dbReference type="InterPro" id="IPR050330">
    <property type="entry name" value="Bact_OuterMem_StrucFunc"/>
</dbReference>
<name>A0A4D7B2R6_9HYPH</name>
<gene>
    <name evidence="7" type="ORF">E8M01_05945</name>
</gene>
<evidence type="ECO:0000259" key="6">
    <source>
        <dbReference type="PROSITE" id="PS51123"/>
    </source>
</evidence>
<evidence type="ECO:0000313" key="7">
    <source>
        <dbReference type="EMBL" id="QCI63826.1"/>
    </source>
</evidence>
<dbReference type="InterPro" id="IPR007055">
    <property type="entry name" value="BON_dom"/>
</dbReference>
<dbReference type="AlphaFoldDB" id="A0A4D7B2R6"/>
<dbReference type="InterPro" id="IPR006664">
    <property type="entry name" value="OMP_bac"/>
</dbReference>
<feature type="compositionally biased region" description="Pro residues" evidence="5">
    <location>
        <begin position="504"/>
        <end position="519"/>
    </location>
</feature>
<evidence type="ECO:0000256" key="1">
    <source>
        <dbReference type="ARBA" id="ARBA00004442"/>
    </source>
</evidence>
<sequence>MPLQPRAWLSGLLPLALLAGGSLWWKQADIERDLGNRAAGAIAAAGPTVDGKPWAAVSMAGRDATITGEAPATDAQASAARVADAIFGVRRAAMPTGLLPAANPFGWSARRDGQTMTLSGQVAPDGSRDRIVAAARAALPGGEVVDQMTTARDVPAHATAAALIGLQQLGRVANGSTALIGSTFSFAGNASDQASQALITAALAALPQGVSRGAVRVSAPPPPTLSAVAPAPPVATAPAPEPPPAAVPPPVAAWNASKTAEGITLTGTVASEAARTRILAAARAATSGQVIDRMTVAAGLPEVVEAKAIAALGQISQLANGTAAIADRVYSLTGVASTPVAFDTIARAQDPADGFSIGSLAIAPPAVSPFTWSAAKREGVLTLSGFAPSAAAKATVLAQATAVAGRARIVDEMRIASGLAAGVDYGGVTGSALGQLAKLTEGTARLSDSAFALAGQAPSFEIASGVRQAVASLAAPLTASSDITLPPAEIPAPAEEPPLAADLSPPPPPPPAPPSPVVAPSPAGVGTAAPAPGSAMSGAPVSTAGPMAATTPPPAPRPWPDCMSLISTALEGDRILFDYWKAEQRAEHAPVLDRLVAALGRCDPAVRVEVAGHTDIRNLTNSNQQLSEDRAVVIRGELMRRGIAADRLVVVGHAASRPVVPNDNEANMALNRRVEFAVLPRS</sequence>
<dbReference type="EMBL" id="CP039690">
    <property type="protein sequence ID" value="QCI63826.1"/>
    <property type="molecule type" value="Genomic_DNA"/>
</dbReference>
<dbReference type="InterPro" id="IPR036737">
    <property type="entry name" value="OmpA-like_sf"/>
</dbReference>
<dbReference type="PANTHER" id="PTHR30329:SF21">
    <property type="entry name" value="LIPOPROTEIN YIAD-RELATED"/>
    <property type="match status" value="1"/>
</dbReference>
<dbReference type="Gene3D" id="3.30.1330.60">
    <property type="entry name" value="OmpA-like domain"/>
    <property type="match status" value="1"/>
</dbReference>
<evidence type="ECO:0000256" key="3">
    <source>
        <dbReference type="ARBA" id="ARBA00023237"/>
    </source>
</evidence>
<dbReference type="Pfam" id="PF04972">
    <property type="entry name" value="BON"/>
    <property type="match status" value="2"/>
</dbReference>
<organism evidence="7 8">
    <name type="scientific">Phreatobacter stygius</name>
    <dbReference type="NCBI Taxonomy" id="1940610"/>
    <lineage>
        <taxon>Bacteria</taxon>
        <taxon>Pseudomonadati</taxon>
        <taxon>Pseudomonadota</taxon>
        <taxon>Alphaproteobacteria</taxon>
        <taxon>Hyphomicrobiales</taxon>
        <taxon>Phreatobacteraceae</taxon>
        <taxon>Phreatobacter</taxon>
    </lineage>
</organism>
<dbReference type="PRINTS" id="PR01021">
    <property type="entry name" value="OMPADOMAIN"/>
</dbReference>
<evidence type="ECO:0000256" key="4">
    <source>
        <dbReference type="PROSITE-ProRule" id="PRU00473"/>
    </source>
</evidence>
<accession>A0A4D7B2R6</accession>
<dbReference type="Proteomes" id="UP000298781">
    <property type="component" value="Chromosome"/>
</dbReference>
<proteinExistence type="predicted"/>
<evidence type="ECO:0000256" key="2">
    <source>
        <dbReference type="ARBA" id="ARBA00023136"/>
    </source>
</evidence>